<keyword evidence="2" id="KW-0288">FMN</keyword>
<accession>A0A543EW93</accession>
<evidence type="ECO:0000259" key="4">
    <source>
        <dbReference type="Pfam" id="PF00881"/>
    </source>
</evidence>
<keyword evidence="1" id="KW-0285">Flavoprotein</keyword>
<sequence>MSPTTAPTDAFATLTRILDERWTCRQFRPDRVPRPTIEALLRAAQRTPSWCNTQPWQVAVTEGAATDRFRKELLEHVQSSAPAPDFAFPAHYTGVYRDRRRECGLQLYESVGIVKGDQAGTMRQAMRNFELFDAPHVAIISTEADLGVYGAVDCGLYIGTFLLAAQSLGLGAAPQAALASYSPFLREYFELSESRRIVAAISFGYPDSDHPVNGFRTRREETDQVATWFTD</sequence>
<evidence type="ECO:0000313" key="5">
    <source>
        <dbReference type="EMBL" id="TQM25824.1"/>
    </source>
</evidence>
<evidence type="ECO:0000313" key="6">
    <source>
        <dbReference type="Proteomes" id="UP000316331"/>
    </source>
</evidence>
<dbReference type="AlphaFoldDB" id="A0A543EW93"/>
<dbReference type="OrthoDB" id="9798230at2"/>
<dbReference type="PANTHER" id="PTHR23026:SF90">
    <property type="entry name" value="IODOTYROSINE DEIODINASE 1"/>
    <property type="match status" value="1"/>
</dbReference>
<dbReference type="InterPro" id="IPR000415">
    <property type="entry name" value="Nitroreductase-like"/>
</dbReference>
<gene>
    <name evidence="5" type="ORF">FB390_5990</name>
</gene>
<protein>
    <submittedName>
        <fullName evidence="5">Nitroreductase</fullName>
    </submittedName>
</protein>
<evidence type="ECO:0000256" key="1">
    <source>
        <dbReference type="ARBA" id="ARBA00022630"/>
    </source>
</evidence>
<reference evidence="5 6" key="1">
    <citation type="submission" date="2019-06" db="EMBL/GenBank/DDBJ databases">
        <title>Sequencing the genomes of 1000 actinobacteria strains.</title>
        <authorList>
            <person name="Klenk H.-P."/>
        </authorList>
    </citation>
    <scope>NUCLEOTIDE SEQUENCE [LARGE SCALE GENOMIC DNA]</scope>
    <source>
        <strain evidence="5 6">DSM 103495</strain>
    </source>
</reference>
<evidence type="ECO:0000256" key="3">
    <source>
        <dbReference type="ARBA" id="ARBA00023002"/>
    </source>
</evidence>
<name>A0A543EW93_9NOCA</name>
<dbReference type="InterPro" id="IPR029479">
    <property type="entry name" value="Nitroreductase"/>
</dbReference>
<dbReference type="Pfam" id="PF00881">
    <property type="entry name" value="Nitroreductase"/>
    <property type="match status" value="1"/>
</dbReference>
<dbReference type="InterPro" id="IPR050627">
    <property type="entry name" value="Nitroreductase/BluB"/>
</dbReference>
<feature type="domain" description="Nitroreductase" evidence="4">
    <location>
        <begin position="19"/>
        <end position="205"/>
    </location>
</feature>
<dbReference type="RefSeq" id="WP_141812467.1">
    <property type="nucleotide sequence ID" value="NZ_VFPG01000002.1"/>
</dbReference>
<evidence type="ECO:0000256" key="2">
    <source>
        <dbReference type="ARBA" id="ARBA00022643"/>
    </source>
</evidence>
<dbReference type="GO" id="GO:0016491">
    <property type="term" value="F:oxidoreductase activity"/>
    <property type="evidence" value="ECO:0007669"/>
    <property type="project" value="UniProtKB-KW"/>
</dbReference>
<dbReference type="PANTHER" id="PTHR23026">
    <property type="entry name" value="NADPH NITROREDUCTASE"/>
    <property type="match status" value="1"/>
</dbReference>
<dbReference type="Proteomes" id="UP000316331">
    <property type="component" value="Unassembled WGS sequence"/>
</dbReference>
<proteinExistence type="predicted"/>
<keyword evidence="3" id="KW-0560">Oxidoreductase</keyword>
<comment type="caution">
    <text evidence="5">The sequence shown here is derived from an EMBL/GenBank/DDBJ whole genome shotgun (WGS) entry which is preliminary data.</text>
</comment>
<dbReference type="EMBL" id="VFPG01000002">
    <property type="protein sequence ID" value="TQM25824.1"/>
    <property type="molecule type" value="Genomic_DNA"/>
</dbReference>
<organism evidence="5 6">
    <name type="scientific">Nocardia bhagyanarayanae</name>
    <dbReference type="NCBI Taxonomy" id="1215925"/>
    <lineage>
        <taxon>Bacteria</taxon>
        <taxon>Bacillati</taxon>
        <taxon>Actinomycetota</taxon>
        <taxon>Actinomycetes</taxon>
        <taxon>Mycobacteriales</taxon>
        <taxon>Nocardiaceae</taxon>
        <taxon>Nocardia</taxon>
    </lineage>
</organism>
<dbReference type="CDD" id="cd02136">
    <property type="entry name" value="PnbA_NfnB-like"/>
    <property type="match status" value="1"/>
</dbReference>
<keyword evidence="6" id="KW-1185">Reference proteome</keyword>
<dbReference type="Gene3D" id="3.40.109.10">
    <property type="entry name" value="NADH Oxidase"/>
    <property type="match status" value="1"/>
</dbReference>
<dbReference type="SUPFAM" id="SSF55469">
    <property type="entry name" value="FMN-dependent nitroreductase-like"/>
    <property type="match status" value="1"/>
</dbReference>